<accession>A0A060N5F1</accession>
<evidence type="ECO:0000313" key="1">
    <source>
        <dbReference type="EMBL" id="BAO04770.1"/>
    </source>
</evidence>
<dbReference type="Proteomes" id="UP000054164">
    <property type="component" value="Unassembled WGS sequence"/>
</dbReference>
<dbReference type="EMBL" id="BA000058">
    <property type="protein sequence ID" value="BAO04770.1"/>
    <property type="molecule type" value="Genomic_DNA"/>
</dbReference>
<sequence>MKKSINFISGGNWSSSYYTDYEGNIYDASTGSDYIEEFIEILNLEVAFLEYHPDLVYFENGVSWKIQKCYPSNFENFKDIPKWTYCKNPNIPLIEQLNENEFKEFHKFNTRKW</sequence>
<dbReference type="RefSeq" id="WP_030031816.1">
    <property type="nucleotide sequence ID" value="NZ_BA000058.1"/>
</dbReference>
<protein>
    <submittedName>
        <fullName evidence="1">Radical SAM domain-containing protein</fullName>
    </submittedName>
</protein>
<reference evidence="1" key="1">
    <citation type="submission" date="2013-10" db="EMBL/GenBank/DDBJ databases">
        <title>Draft genome sequence of Clostridium botulinum type B strain Osaka05.</title>
        <authorList>
            <person name="Sakaguchi Y."/>
            <person name="Hosomi K."/>
            <person name="Uchiyama J."/>
            <person name="Ogura Y."/>
            <person name="Sakaguchi M."/>
            <person name="Kohda T."/>
            <person name="Mukamoto M."/>
            <person name="Misawa N."/>
            <person name="Matsuzaki S."/>
            <person name="Hayashi T."/>
            <person name="Kozaki S."/>
        </authorList>
    </citation>
    <scope>NUCLEOTIDE SEQUENCE</scope>
    <source>
        <strain evidence="1">Osaka05</strain>
    </source>
</reference>
<dbReference type="HOGENOM" id="CLU_2129103_0_0_9"/>
<name>A0A060N5F1_CLOBO</name>
<gene>
    <name evidence="1" type="ORF">CBO05P1_051</name>
</gene>
<dbReference type="AlphaFoldDB" id="A0A060N5F1"/>
<proteinExistence type="predicted"/>
<organism evidence="1">
    <name type="scientific">Clostridium botulinum B str. Osaka05</name>
    <dbReference type="NCBI Taxonomy" id="1407017"/>
    <lineage>
        <taxon>Bacteria</taxon>
        <taxon>Bacillati</taxon>
        <taxon>Bacillota</taxon>
        <taxon>Clostridia</taxon>
        <taxon>Eubacteriales</taxon>
        <taxon>Clostridiaceae</taxon>
        <taxon>Clostridium</taxon>
    </lineage>
</organism>